<accession>A0A1Q9CJ11</accession>
<proteinExistence type="predicted"/>
<organism evidence="2 3">
    <name type="scientific">Symbiodinium microadriaticum</name>
    <name type="common">Dinoflagellate</name>
    <name type="synonym">Zooxanthella microadriatica</name>
    <dbReference type="NCBI Taxonomy" id="2951"/>
    <lineage>
        <taxon>Eukaryota</taxon>
        <taxon>Sar</taxon>
        <taxon>Alveolata</taxon>
        <taxon>Dinophyceae</taxon>
        <taxon>Suessiales</taxon>
        <taxon>Symbiodiniaceae</taxon>
        <taxon>Symbiodinium</taxon>
    </lineage>
</organism>
<sequence>MEPNNIVCVEDGSVELLELTWPPVTPTDDEETLRATCLCYAVMRRPGGFLLCLPTGFLPADTLRAGEEANVSDLVGLSVPPISLTDDGEWVRPTDTTPVAALIVDFADAGAECLSQADTFLTGAAPFSLERPGIFPLASDVLRQARLWAATGAQTDRSGYQTAVSEPTGPRPRAHRVHAALPDLAEEEPIGMTEGLGDLPVPAAASSSSLAEAMLLQSKALSALVSQLAQAQDPLAVDLTSTTASLSTKGTSARQKLQAELFLRDGSFAKRLRQTALRRISPTMAEGTEQDLMTRYFERFGGYGSQKLLGLVQYQLAQVSDLLAQGSTAGASDLVAQLIIMVDQVNADGGKHDLAFLFSLQPDPPAAVFVNHPSLPTAALRPFSPLADARLVASTLAYVKEIETLSSRRLEYGGPPKKPGGPLSPPKLPTTPPASADPSAEPALTKKQPRAAPSSHMYLYAADLASLELVWILEQGAGVPALTESFYRVLHIVVMGLNYLHANFRHVPSHVLQRCTGPADCALLCFGRRGVRLVARLAELTDHLANLGLGHSVYLGEPLPGQVHHYAGGPEALRPYRDTDPSRILITGRGAWDLDKHLEWEPELHLPFLEPAILRGIPANDLPCPAASLEKKSTTLQLMKLWSTKGLLRVFGGPASDRELVRTFGSYKNEEADRLIGDRRGPNSLEGRVLGPSRFLPPGQLLVNISVPRFSHMLVGASTDRSDFYHQIGVSTPRARTNRVGPALCAVDIIAAGLQAHLPHVPRAVLADPTGHRYHGAFQALFQGDHGGVEYATAGHESMLVAAGLLREDTRLKGRSPVPLGDYWDGLIIDDYFALSCEPVSSVDGLGSPSFAASLQRSRAGQAIARAKAAYDAEGVKGSDHKDVLGSLTTRAGGAHIDSELATVAEGQVLVGAPPEKRIALSYLSLKSAALPQLSRELASGLAGCWTSVLLYRRCLSSCLNSFFTVALGGSPSAAVSDLVALPRGAAQEVALLSALAPVIASNVAAPVSPFAYCSDASLAKGATCVTYVGEPASAAQNSGKKGFYTSLDGHRCGQGLSDPPASSGFGASPSFARPLGMDFDFVEAGGPGALTTKLSSFGLRVGLLFSSGVSRYLCLSELPALDLLLYLLPRGRLRSFAAIAPEGCLPEHRRIQARMLLVFLAACRLGIPAVFVCAPGTTPVPCKRVVQANRVSEHIAVPCAFGLSWSAGLCCFSSGLDLSSMPSCCPGCPQHIPSPNQGARHLASASSFVDFLAGAFSSALCQPSKGEDPPRPGLENVLVNDVLGSRQWFETQVWRWHGRKHINVFESEAALRVYRDLCLEGGNLRFNVLVDMPRDDPRQGSWGPPFGKLVRLWLPGGSTRPSLTCQALRVALLKSTTAFLTSTLPSATLAKGPLGFGCDRLRMRNRASSLQVAGFSLETLLQAKPFDPEDLCSWLTTYGRDLYNSGQGLQLEPSDLVQVVQLAFEKLPRESPLWPMSQQSLRKRFTTVLACLGIDRAFGREKALDLGSFRPGGATFLLQCTEDSELVRRRGRWVSHKVMEIYLQEVSASTYVADLPPEARLRVQGAAAAFQGTLTKVRTWAAAGIPATTWPFLWEQL</sequence>
<dbReference type="Proteomes" id="UP000186817">
    <property type="component" value="Unassembled WGS sequence"/>
</dbReference>
<dbReference type="EMBL" id="LSRX01001156">
    <property type="protein sequence ID" value="OLP82912.1"/>
    <property type="molecule type" value="Genomic_DNA"/>
</dbReference>
<evidence type="ECO:0000256" key="1">
    <source>
        <dbReference type="SAM" id="MobiDB-lite"/>
    </source>
</evidence>
<reference evidence="2 3" key="1">
    <citation type="submission" date="2016-02" db="EMBL/GenBank/DDBJ databases">
        <title>Genome analysis of coral dinoflagellate symbionts highlights evolutionary adaptations to a symbiotic lifestyle.</title>
        <authorList>
            <person name="Aranda M."/>
            <person name="Li Y."/>
            <person name="Liew Y.J."/>
            <person name="Baumgarten S."/>
            <person name="Simakov O."/>
            <person name="Wilson M."/>
            <person name="Piel J."/>
            <person name="Ashoor H."/>
            <person name="Bougouffa S."/>
            <person name="Bajic V.B."/>
            <person name="Ryu T."/>
            <person name="Ravasi T."/>
            <person name="Bayer T."/>
            <person name="Micklem G."/>
            <person name="Kim H."/>
            <person name="Bhak J."/>
            <person name="Lajeunesse T.C."/>
            <person name="Voolstra C.R."/>
        </authorList>
    </citation>
    <scope>NUCLEOTIDE SEQUENCE [LARGE SCALE GENOMIC DNA]</scope>
    <source>
        <strain evidence="2 3">CCMP2467</strain>
    </source>
</reference>
<gene>
    <name evidence="2" type="ORF">AK812_SmicGene36393</name>
</gene>
<evidence type="ECO:0000313" key="2">
    <source>
        <dbReference type="EMBL" id="OLP82912.1"/>
    </source>
</evidence>
<name>A0A1Q9CJ11_SYMMI</name>
<evidence type="ECO:0000313" key="3">
    <source>
        <dbReference type="Proteomes" id="UP000186817"/>
    </source>
</evidence>
<dbReference type="OrthoDB" id="422429at2759"/>
<feature type="compositionally biased region" description="Low complexity" evidence="1">
    <location>
        <begin position="433"/>
        <end position="443"/>
    </location>
</feature>
<keyword evidence="3" id="KW-1185">Reference proteome</keyword>
<feature type="region of interest" description="Disordered" evidence="1">
    <location>
        <begin position="410"/>
        <end position="449"/>
    </location>
</feature>
<feature type="compositionally biased region" description="Pro residues" evidence="1">
    <location>
        <begin position="416"/>
        <end position="432"/>
    </location>
</feature>
<comment type="caution">
    <text evidence="2">The sequence shown here is derived from an EMBL/GenBank/DDBJ whole genome shotgun (WGS) entry which is preliminary data.</text>
</comment>
<protein>
    <submittedName>
        <fullName evidence="2">Uncharacterized protein</fullName>
    </submittedName>
</protein>